<gene>
    <name evidence="2" type="ORF">L211DRAFT_201204</name>
</gene>
<keyword evidence="1" id="KW-0812">Transmembrane</keyword>
<dbReference type="EMBL" id="ML121543">
    <property type="protein sequence ID" value="RPB24009.1"/>
    <property type="molecule type" value="Genomic_DNA"/>
</dbReference>
<reference evidence="2 3" key="1">
    <citation type="journal article" date="2018" name="Nat. Ecol. Evol.">
        <title>Pezizomycetes genomes reveal the molecular basis of ectomycorrhizal truffle lifestyle.</title>
        <authorList>
            <person name="Murat C."/>
            <person name="Payen T."/>
            <person name="Noel B."/>
            <person name="Kuo A."/>
            <person name="Morin E."/>
            <person name="Chen J."/>
            <person name="Kohler A."/>
            <person name="Krizsan K."/>
            <person name="Balestrini R."/>
            <person name="Da Silva C."/>
            <person name="Montanini B."/>
            <person name="Hainaut M."/>
            <person name="Levati E."/>
            <person name="Barry K.W."/>
            <person name="Belfiori B."/>
            <person name="Cichocki N."/>
            <person name="Clum A."/>
            <person name="Dockter R.B."/>
            <person name="Fauchery L."/>
            <person name="Guy J."/>
            <person name="Iotti M."/>
            <person name="Le Tacon F."/>
            <person name="Lindquist E.A."/>
            <person name="Lipzen A."/>
            <person name="Malagnac F."/>
            <person name="Mello A."/>
            <person name="Molinier V."/>
            <person name="Miyauchi S."/>
            <person name="Poulain J."/>
            <person name="Riccioni C."/>
            <person name="Rubini A."/>
            <person name="Sitrit Y."/>
            <person name="Splivallo R."/>
            <person name="Traeger S."/>
            <person name="Wang M."/>
            <person name="Zifcakova L."/>
            <person name="Wipf D."/>
            <person name="Zambonelli A."/>
            <person name="Paolocci F."/>
            <person name="Nowrousian M."/>
            <person name="Ottonello S."/>
            <person name="Baldrian P."/>
            <person name="Spatafora J.W."/>
            <person name="Henrissat B."/>
            <person name="Nagy L.G."/>
            <person name="Aury J.M."/>
            <person name="Wincker P."/>
            <person name="Grigoriev I.V."/>
            <person name="Bonfante P."/>
            <person name="Martin F.M."/>
        </authorList>
    </citation>
    <scope>NUCLEOTIDE SEQUENCE [LARGE SCALE GENOMIC DNA]</scope>
    <source>
        <strain evidence="2 3">ATCC MYA-4762</strain>
    </source>
</reference>
<dbReference type="OrthoDB" id="5378926at2759"/>
<keyword evidence="1" id="KW-0472">Membrane</keyword>
<protein>
    <submittedName>
        <fullName evidence="2">Uncharacterized protein</fullName>
    </submittedName>
</protein>
<dbReference type="AlphaFoldDB" id="A0A3N4LR53"/>
<evidence type="ECO:0000256" key="1">
    <source>
        <dbReference type="SAM" id="Phobius"/>
    </source>
</evidence>
<name>A0A3N4LR53_9PEZI</name>
<evidence type="ECO:0000313" key="2">
    <source>
        <dbReference type="EMBL" id="RPB24009.1"/>
    </source>
</evidence>
<dbReference type="InParanoid" id="A0A3N4LR53"/>
<keyword evidence="1" id="KW-1133">Transmembrane helix</keyword>
<accession>A0A3N4LR53</accession>
<keyword evidence="3" id="KW-1185">Reference proteome</keyword>
<feature type="transmembrane region" description="Helical" evidence="1">
    <location>
        <begin position="292"/>
        <end position="311"/>
    </location>
</feature>
<feature type="transmembrane region" description="Helical" evidence="1">
    <location>
        <begin position="15"/>
        <end position="39"/>
    </location>
</feature>
<feature type="transmembrane region" description="Helical" evidence="1">
    <location>
        <begin position="115"/>
        <end position="136"/>
    </location>
</feature>
<organism evidence="2 3">
    <name type="scientific">Terfezia boudieri ATCC MYA-4762</name>
    <dbReference type="NCBI Taxonomy" id="1051890"/>
    <lineage>
        <taxon>Eukaryota</taxon>
        <taxon>Fungi</taxon>
        <taxon>Dikarya</taxon>
        <taxon>Ascomycota</taxon>
        <taxon>Pezizomycotina</taxon>
        <taxon>Pezizomycetes</taxon>
        <taxon>Pezizales</taxon>
        <taxon>Pezizaceae</taxon>
        <taxon>Terfezia</taxon>
    </lineage>
</organism>
<feature type="transmembrane region" description="Helical" evidence="1">
    <location>
        <begin position="239"/>
        <end position="259"/>
    </location>
</feature>
<proteinExistence type="predicted"/>
<evidence type="ECO:0000313" key="3">
    <source>
        <dbReference type="Proteomes" id="UP000267821"/>
    </source>
</evidence>
<feature type="transmembrane region" description="Helical" evidence="1">
    <location>
        <begin position="46"/>
        <end position="69"/>
    </location>
</feature>
<feature type="transmembrane region" description="Helical" evidence="1">
    <location>
        <begin position="181"/>
        <end position="210"/>
    </location>
</feature>
<feature type="transmembrane region" description="Helical" evidence="1">
    <location>
        <begin position="148"/>
        <end position="169"/>
    </location>
</feature>
<sequence length="530" mass="61169">MARERTSIYLLPETVALAIWVIIYTIISTLCALFTHILFRLNKQKAAYVSLTCIAIFLQQLITIIQQLIAIARWPEIQRQVWAWDVQMWGNPHASTVFVSNPDKWLTVTFQIRVYFFNVESLLFFFWSFLLFTSVWGIRWPWVRNLKFIAVSKYFIFIFPGLVSIIINLPETRKHAIAHLILMDFIMVITISCGIIFLLLILTKIVLVALEGHRSRRRQRIRVQDDRPLHKSSKEDKWIILRFIAGFLIIGALQASFLYSQYEYANHVFTLRNQNSPFPELGWTKKKQLGDWAYYMAGSSTGFLIILIFGTTPDSRTQAKRLLRRWFRCGRFGRRQGKPQIQPSFDVEKSTEVNGAGDTKIVFSSCNVQELVVGEPSYHDSFSGSHSSIIYLMQAPTAVALTPTLHLYNQNSRLSRPPTDTMFPEVIPIDDTFLPMAYRSTGTAYENEYRRESGISVDDAASTEGKRERDVVISAYDYRKDGLGRNGMLLRHCVSPLTPEVPTFEQFQIQQQPVQEGQAEMSHYPVRPYC</sequence>
<dbReference type="Proteomes" id="UP000267821">
    <property type="component" value="Unassembled WGS sequence"/>
</dbReference>